<feature type="signal peptide" evidence="2">
    <location>
        <begin position="1"/>
        <end position="23"/>
    </location>
</feature>
<name>K0S8B4_THAOC</name>
<proteinExistence type="predicted"/>
<comment type="caution">
    <text evidence="3">The sequence shown here is derived from an EMBL/GenBank/DDBJ whole genome shotgun (WGS) entry which is preliminary data.</text>
</comment>
<accession>K0S8B4</accession>
<dbReference type="AlphaFoldDB" id="K0S8B4"/>
<dbReference type="EMBL" id="AGNL01029464">
    <property type="protein sequence ID" value="EJK57111.1"/>
    <property type="molecule type" value="Genomic_DNA"/>
</dbReference>
<evidence type="ECO:0000313" key="3">
    <source>
        <dbReference type="EMBL" id="EJK57111.1"/>
    </source>
</evidence>
<sequence>MAPRPTLLRAALALSSLLPPASAAGRAVDLPPSTASSAGRGRGILGVPTTTARLSS</sequence>
<gene>
    <name evidence="3" type="ORF">THAOC_22883</name>
</gene>
<feature type="region of interest" description="Disordered" evidence="1">
    <location>
        <begin position="23"/>
        <end position="56"/>
    </location>
</feature>
<feature type="chain" id="PRO_5003836903" evidence="2">
    <location>
        <begin position="24"/>
        <end position="56"/>
    </location>
</feature>
<feature type="non-terminal residue" evidence="3">
    <location>
        <position position="56"/>
    </location>
</feature>
<evidence type="ECO:0000313" key="4">
    <source>
        <dbReference type="Proteomes" id="UP000266841"/>
    </source>
</evidence>
<keyword evidence="4" id="KW-1185">Reference proteome</keyword>
<protein>
    <submittedName>
        <fullName evidence="3">Uncharacterized protein</fullName>
    </submittedName>
</protein>
<keyword evidence="2" id="KW-0732">Signal</keyword>
<reference evidence="3 4" key="1">
    <citation type="journal article" date="2012" name="Genome Biol.">
        <title>Genome and low-iron response of an oceanic diatom adapted to chronic iron limitation.</title>
        <authorList>
            <person name="Lommer M."/>
            <person name="Specht M."/>
            <person name="Roy A.S."/>
            <person name="Kraemer L."/>
            <person name="Andreson R."/>
            <person name="Gutowska M.A."/>
            <person name="Wolf J."/>
            <person name="Bergner S.V."/>
            <person name="Schilhabel M.B."/>
            <person name="Klostermeier U.C."/>
            <person name="Beiko R.G."/>
            <person name="Rosenstiel P."/>
            <person name="Hippler M."/>
            <person name="Laroche J."/>
        </authorList>
    </citation>
    <scope>NUCLEOTIDE SEQUENCE [LARGE SCALE GENOMIC DNA]</scope>
    <source>
        <strain evidence="3 4">CCMP1005</strain>
    </source>
</reference>
<evidence type="ECO:0000256" key="2">
    <source>
        <dbReference type="SAM" id="SignalP"/>
    </source>
</evidence>
<dbReference type="Proteomes" id="UP000266841">
    <property type="component" value="Unassembled WGS sequence"/>
</dbReference>
<organism evidence="3 4">
    <name type="scientific">Thalassiosira oceanica</name>
    <name type="common">Marine diatom</name>
    <dbReference type="NCBI Taxonomy" id="159749"/>
    <lineage>
        <taxon>Eukaryota</taxon>
        <taxon>Sar</taxon>
        <taxon>Stramenopiles</taxon>
        <taxon>Ochrophyta</taxon>
        <taxon>Bacillariophyta</taxon>
        <taxon>Coscinodiscophyceae</taxon>
        <taxon>Thalassiosirophycidae</taxon>
        <taxon>Thalassiosirales</taxon>
        <taxon>Thalassiosiraceae</taxon>
        <taxon>Thalassiosira</taxon>
    </lineage>
</organism>
<evidence type="ECO:0000256" key="1">
    <source>
        <dbReference type="SAM" id="MobiDB-lite"/>
    </source>
</evidence>